<gene>
    <name evidence="1" type="ORF">FIV36_05675</name>
</gene>
<proteinExistence type="predicted"/>
<comment type="caution">
    <text evidence="1">The sequence shown here is derived from an EMBL/GenBank/DDBJ whole genome shotgun (WGS) entry which is preliminary data.</text>
</comment>
<accession>A0A5C5QM73</accession>
<dbReference type="EMBL" id="VFET01000003">
    <property type="protein sequence ID" value="TWS06613.1"/>
    <property type="molecule type" value="Genomic_DNA"/>
</dbReference>
<evidence type="ECO:0000313" key="1">
    <source>
        <dbReference type="EMBL" id="TWS06613.1"/>
    </source>
</evidence>
<dbReference type="Proteomes" id="UP000317951">
    <property type="component" value="Unassembled WGS sequence"/>
</dbReference>
<dbReference type="AlphaFoldDB" id="A0A5C5QM73"/>
<sequence>MFAKVVNDYAKNLMPNGGPRFFASKFAPTYQHHAYSLWRLPSWPTNSIPVPTRKFISRVCPWKPLAAPRKGKR</sequence>
<name>A0A5C5QM73_9PSED</name>
<protein>
    <submittedName>
        <fullName evidence="1">Uncharacterized protein</fullName>
    </submittedName>
</protein>
<dbReference type="OrthoDB" id="9997414at2"/>
<reference evidence="1 2" key="1">
    <citation type="submission" date="2019-06" db="EMBL/GenBank/DDBJ databases">
        <title>Pseudomonas bimorpha sp. nov. isolated from bovine raw milk and skim milk concentrate.</title>
        <authorList>
            <person name="Hofmann K."/>
            <person name="Huptas C."/>
            <person name="Doll E."/>
            <person name="Scherer S."/>
            <person name="Wenning M."/>
        </authorList>
    </citation>
    <scope>NUCLEOTIDE SEQUENCE [LARGE SCALE GENOMIC DNA]</scope>
    <source>
        <strain evidence="1 2">DSM 17835</strain>
    </source>
</reference>
<evidence type="ECO:0000313" key="2">
    <source>
        <dbReference type="Proteomes" id="UP000317951"/>
    </source>
</evidence>
<organism evidence="1 2">
    <name type="scientific">Pseudomonas extremaustralis</name>
    <dbReference type="NCBI Taxonomy" id="359110"/>
    <lineage>
        <taxon>Bacteria</taxon>
        <taxon>Pseudomonadati</taxon>
        <taxon>Pseudomonadota</taxon>
        <taxon>Gammaproteobacteria</taxon>
        <taxon>Pseudomonadales</taxon>
        <taxon>Pseudomonadaceae</taxon>
        <taxon>Pseudomonas</taxon>
    </lineage>
</organism>